<evidence type="ECO:0000313" key="1">
    <source>
        <dbReference type="EMBL" id="DAF47908.1"/>
    </source>
</evidence>
<accession>A0A8S5SA27</accession>
<sequence length="205" mass="23378">MDYMMLEPYTNEFKGFVSDEKVMDELGLTKAQFDAHVMYQRLYKGCVLIEDEADEKKASDTEMYELIETSKTGRRWYISNRLNVISVSKDGVKSKIHPSFDKGAYRVCINGKMYQLYRLAYKAFIGELSRSYKVRLKGKKHVKNLYLVSNGIDGGKVCQKKVVLNGVEYESIAQCARNTGYTPSAISIMLRGIVKNSLGVRYAEV</sequence>
<dbReference type="EMBL" id="BK032561">
    <property type="protein sequence ID" value="DAF47908.1"/>
    <property type="molecule type" value="Genomic_DNA"/>
</dbReference>
<organism evidence="1">
    <name type="scientific">Siphoviridae sp. ct0D87</name>
    <dbReference type="NCBI Taxonomy" id="2827760"/>
    <lineage>
        <taxon>Viruses</taxon>
        <taxon>Duplodnaviria</taxon>
        <taxon>Heunggongvirae</taxon>
        <taxon>Uroviricota</taxon>
        <taxon>Caudoviricetes</taxon>
    </lineage>
</organism>
<reference evidence="1" key="1">
    <citation type="journal article" date="2021" name="Proc. Natl. Acad. Sci. U.S.A.">
        <title>A Catalog of Tens of Thousands of Viruses from Human Metagenomes Reveals Hidden Associations with Chronic Diseases.</title>
        <authorList>
            <person name="Tisza M.J."/>
            <person name="Buck C.B."/>
        </authorList>
    </citation>
    <scope>NUCLEOTIDE SEQUENCE</scope>
    <source>
        <strain evidence="1">Ct0D87</strain>
    </source>
</reference>
<name>A0A8S5SA27_9CAUD</name>
<protein>
    <submittedName>
        <fullName evidence="1">NUMOD1 domain protein</fullName>
    </submittedName>
</protein>
<proteinExistence type="predicted"/>